<evidence type="ECO:0000313" key="5">
    <source>
        <dbReference type="EMBL" id="EJF40279.1"/>
    </source>
</evidence>
<evidence type="ECO:0000259" key="4">
    <source>
        <dbReference type="Pfam" id="PF00881"/>
    </source>
</evidence>
<dbReference type="CDD" id="cd02136">
    <property type="entry name" value="PnbA_NfnB-like"/>
    <property type="match status" value="1"/>
</dbReference>
<accession>J0N0R1</accession>
<keyword evidence="6" id="KW-1185">Reference proteome</keyword>
<gene>
    <name evidence="5" type="ORF">HMPREF1318_1543</name>
</gene>
<dbReference type="eggNOG" id="COG0778">
    <property type="taxonomic scope" value="Bacteria"/>
</dbReference>
<dbReference type="SUPFAM" id="SSF55469">
    <property type="entry name" value="FMN-dependent nitroreductase-like"/>
    <property type="match status" value="1"/>
</dbReference>
<dbReference type="PANTHER" id="PTHR23026:SF90">
    <property type="entry name" value="IODOTYROSINE DEIODINASE 1"/>
    <property type="match status" value="1"/>
</dbReference>
<sequence>MEFKQVVAQRHSVRDFTEQPVSRQDLVDIVRTAQRAPSWVNSQPWRVYAATGAALATIKERFAQKAAAGEKGNSDFPVMSRTQWSPAAQANMAALSGRIEALGETAQDFAASQTRLFNAQAALYVTIPKGSSLWSIHDLGAFSMLLALAAVDKGLGAINAYALVHRPDIVREVMGIGEDETLAVGIALGYPADSELAAFAPDRVDVDQILTIPTVPTVKN</sequence>
<name>J0N0R1_9ACTO</name>
<reference evidence="5 6" key="1">
    <citation type="submission" date="2012-05" db="EMBL/GenBank/DDBJ databases">
        <authorList>
            <person name="Harkins D.M."/>
            <person name="Madupu R."/>
            <person name="Durkin A.S."/>
            <person name="Torralba M."/>
            <person name="Methe B."/>
            <person name="Sutton G.G."/>
            <person name="Nelson K.E."/>
        </authorList>
    </citation>
    <scope>NUCLEOTIDE SEQUENCE [LARGE SCALE GENOMIC DNA]</scope>
    <source>
        <strain evidence="5 6">F0489</strain>
    </source>
</reference>
<evidence type="ECO:0000256" key="3">
    <source>
        <dbReference type="ARBA" id="ARBA00023002"/>
    </source>
</evidence>
<dbReference type="Pfam" id="PF00881">
    <property type="entry name" value="Nitroreductase"/>
    <property type="match status" value="1"/>
</dbReference>
<dbReference type="InterPro" id="IPR029479">
    <property type="entry name" value="Nitroreductase"/>
</dbReference>
<keyword evidence="1" id="KW-0285">Flavoprotein</keyword>
<dbReference type="PATRIC" id="fig|1125718.3.peg.2105"/>
<dbReference type="PANTHER" id="PTHR23026">
    <property type="entry name" value="NADPH NITROREDUCTASE"/>
    <property type="match status" value="1"/>
</dbReference>
<keyword evidence="3" id="KW-0560">Oxidoreductase</keyword>
<dbReference type="EMBL" id="AKFT01000172">
    <property type="protein sequence ID" value="EJF40279.1"/>
    <property type="molecule type" value="Genomic_DNA"/>
</dbReference>
<dbReference type="Proteomes" id="UP000002941">
    <property type="component" value="Unassembled WGS sequence"/>
</dbReference>
<feature type="domain" description="Nitroreductase" evidence="4">
    <location>
        <begin position="7"/>
        <end position="190"/>
    </location>
</feature>
<dbReference type="RefSeq" id="WP_008732561.1">
    <property type="nucleotide sequence ID" value="NZ_AKFT01000172.1"/>
</dbReference>
<dbReference type="AlphaFoldDB" id="J0N0R1"/>
<dbReference type="OrthoDB" id="9798230at2"/>
<dbReference type="GO" id="GO:0016491">
    <property type="term" value="F:oxidoreductase activity"/>
    <property type="evidence" value="ECO:0007669"/>
    <property type="project" value="UniProtKB-KW"/>
</dbReference>
<comment type="caution">
    <text evidence="5">The sequence shown here is derived from an EMBL/GenBank/DDBJ whole genome shotgun (WGS) entry which is preliminary data.</text>
</comment>
<proteinExistence type="predicted"/>
<organism evidence="5 6">
    <name type="scientific">Actinomyces massiliensis F0489</name>
    <dbReference type="NCBI Taxonomy" id="1125718"/>
    <lineage>
        <taxon>Bacteria</taxon>
        <taxon>Bacillati</taxon>
        <taxon>Actinomycetota</taxon>
        <taxon>Actinomycetes</taxon>
        <taxon>Actinomycetales</taxon>
        <taxon>Actinomycetaceae</taxon>
        <taxon>Actinomyces</taxon>
    </lineage>
</organism>
<keyword evidence="2" id="KW-0288">FMN</keyword>
<evidence type="ECO:0000256" key="2">
    <source>
        <dbReference type="ARBA" id="ARBA00022643"/>
    </source>
</evidence>
<evidence type="ECO:0000313" key="6">
    <source>
        <dbReference type="Proteomes" id="UP000002941"/>
    </source>
</evidence>
<evidence type="ECO:0000256" key="1">
    <source>
        <dbReference type="ARBA" id="ARBA00022630"/>
    </source>
</evidence>
<protein>
    <submittedName>
        <fullName evidence="5">Nitroreductase family protein</fullName>
    </submittedName>
</protein>
<dbReference type="InterPro" id="IPR050627">
    <property type="entry name" value="Nitroreductase/BluB"/>
</dbReference>
<dbReference type="InterPro" id="IPR000415">
    <property type="entry name" value="Nitroreductase-like"/>
</dbReference>
<dbReference type="Gene3D" id="3.40.109.10">
    <property type="entry name" value="NADH Oxidase"/>
    <property type="match status" value="1"/>
</dbReference>